<dbReference type="SUPFAM" id="SSF46934">
    <property type="entry name" value="UBA-like"/>
    <property type="match status" value="1"/>
</dbReference>
<evidence type="ECO:0000256" key="6">
    <source>
        <dbReference type="HAMAP-Rule" id="MF_00050"/>
    </source>
</evidence>
<dbReference type="AlphaFoldDB" id="A0AA40VUA5"/>
<dbReference type="EMBL" id="VJXY01000042">
    <property type="protein sequence ID" value="MBD6619501.1"/>
    <property type="molecule type" value="Genomic_DNA"/>
</dbReference>
<organism evidence="10 11">
    <name type="scientific">Komarekiella delphini-convector SJRDD-AB1</name>
    <dbReference type="NCBI Taxonomy" id="2593771"/>
    <lineage>
        <taxon>Bacteria</taxon>
        <taxon>Bacillati</taxon>
        <taxon>Cyanobacteriota</taxon>
        <taxon>Cyanophyceae</taxon>
        <taxon>Nostocales</taxon>
        <taxon>Nostocaceae</taxon>
        <taxon>Komarekiella</taxon>
        <taxon>Komarekiella delphini-convector</taxon>
    </lineage>
</organism>
<dbReference type="CDD" id="cd14275">
    <property type="entry name" value="UBA_EF-Ts"/>
    <property type="match status" value="1"/>
</dbReference>
<dbReference type="RefSeq" id="WP_191760696.1">
    <property type="nucleotide sequence ID" value="NZ_VJXY01000042.1"/>
</dbReference>
<dbReference type="Gene3D" id="3.30.479.20">
    <property type="entry name" value="Elongation factor Ts, dimerisation domain"/>
    <property type="match status" value="2"/>
</dbReference>
<comment type="subcellular location">
    <subcellularLocation>
        <location evidence="6 8">Cytoplasm</location>
    </subcellularLocation>
</comment>
<dbReference type="InterPro" id="IPR014039">
    <property type="entry name" value="Transl_elong_EFTs/EF1B_dimer"/>
</dbReference>
<dbReference type="InterPro" id="IPR018101">
    <property type="entry name" value="Transl_elong_Ts_CS"/>
</dbReference>
<dbReference type="Pfam" id="PF00889">
    <property type="entry name" value="EF_TS"/>
    <property type="match status" value="1"/>
</dbReference>
<dbReference type="PROSITE" id="PS01126">
    <property type="entry name" value="EF_TS_1"/>
    <property type="match status" value="1"/>
</dbReference>
<keyword evidence="3 6" id="KW-0251">Elongation factor</keyword>
<evidence type="ECO:0000256" key="1">
    <source>
        <dbReference type="ARBA" id="ARBA00005532"/>
    </source>
</evidence>
<feature type="region of interest" description="Involved in Mg(2+) ion dislocation from EF-Tu" evidence="6">
    <location>
        <begin position="82"/>
        <end position="85"/>
    </location>
</feature>
<dbReference type="FunFam" id="1.10.8.10:FF:000001">
    <property type="entry name" value="Elongation factor Ts"/>
    <property type="match status" value="1"/>
</dbReference>
<reference evidence="10" key="1">
    <citation type="submission" date="2019-07" db="EMBL/GenBank/DDBJ databases">
        <title>Toxilogical consequences of a new and cryptic species of cyanobacteria (Komarekiella delphini-convector) recovered from the epidermis of a bottlenose dolphin and 1500 ft. in the air.</title>
        <authorList>
            <person name="Brown A.O."/>
            <person name="Dvorak P."/>
            <person name="Villanueva C.D."/>
            <person name="Foss A.J."/>
            <person name="Garvey A.D."/>
            <person name="Gibson Q.A."/>
            <person name="Johansen J.R."/>
            <person name="Casamatta D.A."/>
        </authorList>
    </citation>
    <scope>NUCLEOTIDE SEQUENCE</scope>
    <source>
        <strain evidence="10">SJRDD-AB1</strain>
    </source>
</reference>
<sequence>MAEISAKLVQELRQKTGAGMMDCKKALKETDGDIEQAADWLRKKGIASAGKKSDRIAAEGLVDTYIQPGGRVGVLIEVNCQTDFVARNEAFKALVKNLAKQAATVDSVESLLTQPYIEDENVTVEEFIKQTIATLGENIQVRRFINYALPEGTQGRVDSYIHTGGRVGVLVELNSQTESVASKEEFQALARNTAMQVAACPNVEFVNVDQIPAEIAQREKDIEMGRDDLANKPQNIKEKIVQGRIEKRLKELTLLDQPYIRDQSISVEDLVKQVKAQLGEDIQVHRFVRYILGEGIEKQESNFAEEVAAQMGSK</sequence>
<dbReference type="Gene3D" id="1.10.8.10">
    <property type="entry name" value="DNA helicase RuvA subunit, C-terminal domain"/>
    <property type="match status" value="1"/>
</dbReference>
<keyword evidence="6" id="KW-0963">Cytoplasm</keyword>
<feature type="domain" description="Translation elongation factor EFTs/EF1B dimerisation" evidence="9">
    <location>
        <begin position="73"/>
        <end position="294"/>
    </location>
</feature>
<evidence type="ECO:0000259" key="9">
    <source>
        <dbReference type="Pfam" id="PF00889"/>
    </source>
</evidence>
<comment type="function">
    <text evidence="5 6 7">Associates with the EF-Tu.GDP complex and induces the exchange of GDP to GTP. It remains bound to the aminoacyl-tRNA.EF-Tu.GTP complex up to the GTP hydrolysis stage on the ribosome.</text>
</comment>
<dbReference type="Pfam" id="PF25025">
    <property type="entry name" value="EF-Ts_N"/>
    <property type="match status" value="1"/>
</dbReference>
<dbReference type="PANTHER" id="PTHR11741:SF10">
    <property type="entry name" value="POLYPROTEIN OF EF-TS, CHLOROPLASTIC"/>
    <property type="match status" value="1"/>
</dbReference>
<evidence type="ECO:0000256" key="7">
    <source>
        <dbReference type="RuleBase" id="RU000642"/>
    </source>
</evidence>
<evidence type="ECO:0000256" key="8">
    <source>
        <dbReference type="RuleBase" id="RU000643"/>
    </source>
</evidence>
<comment type="caution">
    <text evidence="10">The sequence shown here is derived from an EMBL/GenBank/DDBJ whole genome shotgun (WGS) entry which is preliminary data.</text>
</comment>
<comment type="similarity">
    <text evidence="1 6 7">Belongs to the EF-Ts family.</text>
</comment>
<dbReference type="InterPro" id="IPR001816">
    <property type="entry name" value="Transl_elong_EFTs/EF1B"/>
</dbReference>
<dbReference type="InterPro" id="IPR036402">
    <property type="entry name" value="EF-Ts_dimer_sf"/>
</dbReference>
<evidence type="ECO:0000313" key="10">
    <source>
        <dbReference type="EMBL" id="MBD6619501.1"/>
    </source>
</evidence>
<gene>
    <name evidence="6" type="primary">tsf</name>
    <name evidence="10" type="ORF">FNW02_27660</name>
</gene>
<dbReference type="SUPFAM" id="SSF54713">
    <property type="entry name" value="Elongation factor Ts (EF-Ts), dimerisation domain"/>
    <property type="match status" value="2"/>
</dbReference>
<dbReference type="GO" id="GO:0005737">
    <property type="term" value="C:cytoplasm"/>
    <property type="evidence" value="ECO:0007669"/>
    <property type="project" value="UniProtKB-SubCell"/>
</dbReference>
<accession>A0AA40VUA5</accession>
<dbReference type="InterPro" id="IPR009060">
    <property type="entry name" value="UBA-like_sf"/>
</dbReference>
<dbReference type="FunFam" id="1.10.286.20:FF:000001">
    <property type="entry name" value="Elongation factor Ts"/>
    <property type="match status" value="1"/>
</dbReference>
<dbReference type="PROSITE" id="PS01127">
    <property type="entry name" value="EF_TS_2"/>
    <property type="match status" value="1"/>
</dbReference>
<evidence type="ECO:0000313" key="11">
    <source>
        <dbReference type="Proteomes" id="UP001165986"/>
    </source>
</evidence>
<dbReference type="Proteomes" id="UP001165986">
    <property type="component" value="Unassembled WGS sequence"/>
</dbReference>
<protein>
    <recommendedName>
        <fullName evidence="2 6">Elongation factor Ts</fullName>
        <shortName evidence="6">EF-Ts</shortName>
    </recommendedName>
</protein>
<proteinExistence type="inferred from homology"/>
<evidence type="ECO:0000256" key="3">
    <source>
        <dbReference type="ARBA" id="ARBA00022768"/>
    </source>
</evidence>
<dbReference type="Gene3D" id="1.10.286.20">
    <property type="match status" value="1"/>
</dbReference>
<keyword evidence="11" id="KW-1185">Reference proteome</keyword>
<dbReference type="HAMAP" id="MF_00050">
    <property type="entry name" value="EF_Ts"/>
    <property type="match status" value="1"/>
</dbReference>
<keyword evidence="4 6" id="KW-0648">Protein biosynthesis</keyword>
<dbReference type="NCBIfam" id="TIGR00116">
    <property type="entry name" value="tsf"/>
    <property type="match status" value="1"/>
</dbReference>
<evidence type="ECO:0000256" key="2">
    <source>
        <dbReference type="ARBA" id="ARBA00016956"/>
    </source>
</evidence>
<evidence type="ECO:0000256" key="4">
    <source>
        <dbReference type="ARBA" id="ARBA00022917"/>
    </source>
</evidence>
<name>A0AA40VUA5_9NOST</name>
<evidence type="ECO:0000256" key="5">
    <source>
        <dbReference type="ARBA" id="ARBA00025453"/>
    </source>
</evidence>
<dbReference type="PANTHER" id="PTHR11741">
    <property type="entry name" value="ELONGATION FACTOR TS"/>
    <property type="match status" value="1"/>
</dbReference>
<dbReference type="GO" id="GO:0003746">
    <property type="term" value="F:translation elongation factor activity"/>
    <property type="evidence" value="ECO:0007669"/>
    <property type="project" value="UniProtKB-UniRule"/>
</dbReference>